<evidence type="ECO:0000313" key="3">
    <source>
        <dbReference type="Proteomes" id="UP000620104"/>
    </source>
</evidence>
<feature type="region of interest" description="Disordered" evidence="1">
    <location>
        <begin position="160"/>
        <end position="254"/>
    </location>
</feature>
<dbReference type="EMBL" id="BLZA01000040">
    <property type="protein sequence ID" value="GHJ89357.1"/>
    <property type="molecule type" value="Genomic_DNA"/>
</dbReference>
<protein>
    <submittedName>
        <fullName evidence="2">Uncharacterized protein</fullName>
    </submittedName>
</protein>
<dbReference type="Proteomes" id="UP000620104">
    <property type="component" value="Unassembled WGS sequence"/>
</dbReference>
<evidence type="ECO:0000313" key="2">
    <source>
        <dbReference type="EMBL" id="GHJ89357.1"/>
    </source>
</evidence>
<organism evidence="2 3">
    <name type="scientific">Naganishia liquefaciens</name>
    <dbReference type="NCBI Taxonomy" id="104408"/>
    <lineage>
        <taxon>Eukaryota</taxon>
        <taxon>Fungi</taxon>
        <taxon>Dikarya</taxon>
        <taxon>Basidiomycota</taxon>
        <taxon>Agaricomycotina</taxon>
        <taxon>Tremellomycetes</taxon>
        <taxon>Filobasidiales</taxon>
        <taxon>Filobasidiaceae</taxon>
        <taxon>Naganishia</taxon>
    </lineage>
</organism>
<accession>A0A8H3TYC8</accession>
<gene>
    <name evidence="2" type="ORF">NliqN6_5759</name>
</gene>
<dbReference type="OrthoDB" id="10678110at2759"/>
<keyword evidence="3" id="KW-1185">Reference proteome</keyword>
<feature type="compositionally biased region" description="Polar residues" evidence="1">
    <location>
        <begin position="196"/>
        <end position="219"/>
    </location>
</feature>
<evidence type="ECO:0000256" key="1">
    <source>
        <dbReference type="SAM" id="MobiDB-lite"/>
    </source>
</evidence>
<comment type="caution">
    <text evidence="2">The sequence shown here is derived from an EMBL/GenBank/DDBJ whole genome shotgun (WGS) entry which is preliminary data.</text>
</comment>
<dbReference type="AlphaFoldDB" id="A0A8H3TYC8"/>
<name>A0A8H3TYC8_9TREE</name>
<feature type="region of interest" description="Disordered" evidence="1">
    <location>
        <begin position="299"/>
        <end position="322"/>
    </location>
</feature>
<proteinExistence type="predicted"/>
<reference evidence="2" key="1">
    <citation type="submission" date="2020-07" db="EMBL/GenBank/DDBJ databases">
        <title>Draft Genome Sequence of a Deep-Sea Yeast, Naganishia (Cryptococcus) liquefaciens strain N6.</title>
        <authorList>
            <person name="Han Y.W."/>
            <person name="Kajitani R."/>
            <person name="Morimoto H."/>
            <person name="Parhat M."/>
            <person name="Tsubouchi H."/>
            <person name="Bakenova O."/>
            <person name="Ogata M."/>
            <person name="Argunhan B."/>
            <person name="Aoki R."/>
            <person name="Kajiwara S."/>
            <person name="Itoh T."/>
            <person name="Iwasaki H."/>
        </authorList>
    </citation>
    <scope>NUCLEOTIDE SEQUENCE</scope>
    <source>
        <strain evidence="2">N6</strain>
    </source>
</reference>
<sequence length="351" mass="38593">MEDTSRKRQVCSPLLFDTVESRIQDMLEACRKDHEMQASVRVMMTELLQGLKQRVRKLLLRTTALEEGIALAVILESLNIQQFKLDLRAQLSRLRTLTQESRVRELQYTYRLLRRECCTILAKTYQLLSGAQVCQRSLQTRTVLSAKKREGFVYKLPEVPHRHAGDSTSSGNKFAAQTPIWRSPPLHGKQRREQGSPGTSKSVEYQKNASPDSARTTHLVQRFRDSRPGAIGDKSQVAAWSGESPRTPGSIGSTADWQSVHVSLKSGQSHSVTSTRSNLDLISANSSVFLSGDSSLPLSSLPASLHQSRPSSSSLSVLSDSTVPSITNVSTQSAEYSMASSLPGSASPPIV</sequence>